<organism evidence="4 5">
    <name type="scientific">Levilactobacillus paucivorans</name>
    <dbReference type="NCBI Taxonomy" id="616990"/>
    <lineage>
        <taxon>Bacteria</taxon>
        <taxon>Bacillati</taxon>
        <taxon>Bacillota</taxon>
        <taxon>Bacilli</taxon>
        <taxon>Lactobacillales</taxon>
        <taxon>Lactobacillaceae</taxon>
        <taxon>Levilactobacillus</taxon>
    </lineage>
</organism>
<dbReference type="OrthoDB" id="2253165at2"/>
<keyword evidence="2" id="KW-0472">Membrane</keyword>
<dbReference type="Gene3D" id="2.60.40.10">
    <property type="entry name" value="Immunoglobulins"/>
    <property type="match status" value="1"/>
</dbReference>
<dbReference type="Proteomes" id="UP000051906">
    <property type="component" value="Unassembled WGS sequence"/>
</dbReference>
<dbReference type="InterPro" id="IPR013783">
    <property type="entry name" value="Ig-like_fold"/>
</dbReference>
<dbReference type="AlphaFoldDB" id="A0A0R2LR55"/>
<feature type="compositionally biased region" description="Basic and acidic residues" evidence="1">
    <location>
        <begin position="208"/>
        <end position="241"/>
    </location>
</feature>
<protein>
    <recommendedName>
        <fullName evidence="3">SpaA-like prealbumin fold domain-containing protein</fullName>
    </recommendedName>
</protein>
<dbReference type="InterPro" id="IPR041033">
    <property type="entry name" value="SpaA_PFL_dom_1"/>
</dbReference>
<sequence>MKKWLRIISIIACLVGLTSLLRIQAQQRGPVMNKATLRDQTGRVAKTVTSHQPEDLQLALDLTLPAGETVITLAEQDQAKLEPGKLTDLEAVEDGQVDNITAEVDEKHRLLLNNDQEDTQQVKLLVPVKLTDPLLIAKFQLALRVADSTEEYQLRRIKVVADEEAEEAKKAKKRKTSKVVDNSRVAAQTAGSADKVTAADSQTINNKKATETVEKVTPADDVPDKTEAKVKTTNNHDRSEKQASLPAIPTENGAIKINRAQVKSNNWSSDLLIGGSLLEHDGVKKITKELANTKPKGYYGTKNNYFDNYEHYYHSSYMQSDTATAYAISMDGEKEPKANDKLVIYYDNVGSYTDSPTESDLDQQMGVIVEISNIVFSDTIRGGRAYIDFPNNFYSGLVYNGIKSFTIDMTFTNSDWTKALEFPGKNQDGKYDTYFTFGSLNGYPGDLNEWAGTSSGLGAEMVEGAFIKPRGEGWYEGTGTGSPKGEETEETNWGDYLGSSDYELGAVSFPMTGVKQPFKLRSDFAFTWQSFSTAMLTPLKPPAPTKTVDKDAELELDDNDLDGVTIDRDEADQDKLVYTVYQPTYNIPDQTIAKPKSITMTDQLPAGLTVNAADIKLYNTDGQEVIIKAEDGEKIPGDITVSDTGLVTYKLSKAEIEELIFDGGSFAIRIRATVDDDFVGTFENKAIVSFHPDWKQETNEVVTHYIRGTYQFQKIDGTTDKSLAGAEFIIENEFGQYLTFDDKGKFKDVVEDQSAATRLKGDENGNFKVTGLPYGKYTLIETQAPDGYVIGDSHDFEISKEQQGADPDQITNDPYTLPVTGGHGIFWFLAGGLILILISLSIWRTHPEGG</sequence>
<dbReference type="PATRIC" id="fig|616990.3.peg.1751"/>
<accession>A0A0R2LR55</accession>
<keyword evidence="2" id="KW-0812">Transmembrane</keyword>
<gene>
    <name evidence="4" type="ORF">IV54_GL001656</name>
</gene>
<evidence type="ECO:0000256" key="1">
    <source>
        <dbReference type="SAM" id="MobiDB-lite"/>
    </source>
</evidence>
<dbReference type="RefSeq" id="WP_057878186.1">
    <property type="nucleotide sequence ID" value="NZ_JQCA01000043.1"/>
</dbReference>
<keyword evidence="5" id="KW-1185">Reference proteome</keyword>
<feature type="transmembrane region" description="Helical" evidence="2">
    <location>
        <begin position="824"/>
        <end position="843"/>
    </location>
</feature>
<proteinExistence type="predicted"/>
<evidence type="ECO:0000313" key="4">
    <source>
        <dbReference type="EMBL" id="KRO04136.1"/>
    </source>
</evidence>
<evidence type="ECO:0000259" key="3">
    <source>
        <dbReference type="Pfam" id="PF17802"/>
    </source>
</evidence>
<feature type="region of interest" description="Disordered" evidence="1">
    <location>
        <begin position="207"/>
        <end position="242"/>
    </location>
</feature>
<evidence type="ECO:0000256" key="2">
    <source>
        <dbReference type="SAM" id="Phobius"/>
    </source>
</evidence>
<dbReference type="EMBL" id="JQCA01000043">
    <property type="protein sequence ID" value="KRO04136.1"/>
    <property type="molecule type" value="Genomic_DNA"/>
</dbReference>
<feature type="domain" description="SpaA-like prealbumin fold" evidence="3">
    <location>
        <begin position="708"/>
        <end position="802"/>
    </location>
</feature>
<name>A0A0R2LR55_9LACO</name>
<keyword evidence="2" id="KW-1133">Transmembrane helix</keyword>
<evidence type="ECO:0000313" key="5">
    <source>
        <dbReference type="Proteomes" id="UP000051906"/>
    </source>
</evidence>
<dbReference type="STRING" id="616990.IV54_GL001656"/>
<reference evidence="4 5" key="1">
    <citation type="journal article" date="2015" name="Genome Announc.">
        <title>Expanding the biotechnology potential of lactobacilli through comparative genomics of 213 strains and associated genera.</title>
        <authorList>
            <person name="Sun Z."/>
            <person name="Harris H.M."/>
            <person name="McCann A."/>
            <person name="Guo C."/>
            <person name="Argimon S."/>
            <person name="Zhang W."/>
            <person name="Yang X."/>
            <person name="Jeffery I.B."/>
            <person name="Cooney J.C."/>
            <person name="Kagawa T.F."/>
            <person name="Liu W."/>
            <person name="Song Y."/>
            <person name="Salvetti E."/>
            <person name="Wrobel A."/>
            <person name="Rasinkangas P."/>
            <person name="Parkhill J."/>
            <person name="Rea M.C."/>
            <person name="O'Sullivan O."/>
            <person name="Ritari J."/>
            <person name="Douillard F.P."/>
            <person name="Paul Ross R."/>
            <person name="Yang R."/>
            <person name="Briner A.E."/>
            <person name="Felis G.E."/>
            <person name="de Vos W.M."/>
            <person name="Barrangou R."/>
            <person name="Klaenhammer T.R."/>
            <person name="Caufield P.W."/>
            <person name="Cui Y."/>
            <person name="Zhang H."/>
            <person name="O'Toole P.W."/>
        </authorList>
    </citation>
    <scope>NUCLEOTIDE SEQUENCE [LARGE SCALE GENOMIC DNA]</scope>
    <source>
        <strain evidence="4 5">DSM 22467</strain>
    </source>
</reference>
<comment type="caution">
    <text evidence="4">The sequence shown here is derived from an EMBL/GenBank/DDBJ whole genome shotgun (WGS) entry which is preliminary data.</text>
</comment>
<dbReference type="Pfam" id="PF17802">
    <property type="entry name" value="SpaA"/>
    <property type="match status" value="1"/>
</dbReference>